<dbReference type="STRING" id="84724.SAMN04488564_105519"/>
<dbReference type="EMBL" id="FOYL01000005">
    <property type="protein sequence ID" value="SFR21243.1"/>
    <property type="molecule type" value="Genomic_DNA"/>
</dbReference>
<dbReference type="OrthoDB" id="9553862at2"/>
<evidence type="ECO:0000313" key="2">
    <source>
        <dbReference type="Proteomes" id="UP000198583"/>
    </source>
</evidence>
<evidence type="ECO:0000313" key="1">
    <source>
        <dbReference type="EMBL" id="SFR21243.1"/>
    </source>
</evidence>
<protein>
    <submittedName>
        <fullName evidence="1">Uncharacterized protein</fullName>
    </submittedName>
</protein>
<gene>
    <name evidence="1" type="ORF">SAMN04488564_105519</name>
</gene>
<name>A0A1I6EU18_9PSEU</name>
<sequence>MRRGLWSAALYRHDGQLWVRRRWRRFALEPGMTAELTRAGCRRRLTIWSGNEAVWSCTYRPSFWNSLVKGVFDVTVADPEDFDFGVLVSNVLGEPGRFERYRAGGG</sequence>
<reference evidence="2" key="1">
    <citation type="submission" date="2016-10" db="EMBL/GenBank/DDBJ databases">
        <authorList>
            <person name="Varghese N."/>
            <person name="Submissions S."/>
        </authorList>
    </citation>
    <scope>NUCLEOTIDE SEQUENCE [LARGE SCALE GENOMIC DNA]</scope>
    <source>
        <strain evidence="2">DSM 44232</strain>
    </source>
</reference>
<proteinExistence type="predicted"/>
<accession>A0A1I6EU18</accession>
<organism evidence="1 2">
    <name type="scientific">Lentzea waywayandensis</name>
    <dbReference type="NCBI Taxonomy" id="84724"/>
    <lineage>
        <taxon>Bacteria</taxon>
        <taxon>Bacillati</taxon>
        <taxon>Actinomycetota</taxon>
        <taxon>Actinomycetes</taxon>
        <taxon>Pseudonocardiales</taxon>
        <taxon>Pseudonocardiaceae</taxon>
        <taxon>Lentzea</taxon>
    </lineage>
</organism>
<keyword evidence="2" id="KW-1185">Reference proteome</keyword>
<dbReference type="RefSeq" id="WP_093597642.1">
    <property type="nucleotide sequence ID" value="NZ_FOYL01000005.1"/>
</dbReference>
<dbReference type="Proteomes" id="UP000198583">
    <property type="component" value="Unassembled WGS sequence"/>
</dbReference>
<dbReference type="AlphaFoldDB" id="A0A1I6EU18"/>